<evidence type="ECO:0000259" key="3">
    <source>
        <dbReference type="Pfam" id="PF18186"/>
    </source>
</evidence>
<keyword evidence="2" id="KW-0812">Transmembrane</keyword>
<keyword evidence="2" id="KW-0472">Membrane</keyword>
<feature type="coiled-coil region" evidence="1">
    <location>
        <begin position="105"/>
        <end position="132"/>
    </location>
</feature>
<reference evidence="4 5" key="1">
    <citation type="submission" date="2015-06" db="EMBL/GenBank/DDBJ databases">
        <title>Genome sequence of Mycobacterium conceptionense strain MLE.</title>
        <authorList>
            <person name="Greninger A.L."/>
            <person name="Cunningham G."/>
            <person name="Chiu C.Y."/>
            <person name="Miller S."/>
        </authorList>
    </citation>
    <scope>NUCLEOTIDE SEQUENCE [LARGE SCALE GENOMIC DNA]</scope>
    <source>
        <strain evidence="4 5">MLE</strain>
    </source>
</reference>
<accession>A0A0J8WP17</accession>
<organism evidence="4 5">
    <name type="scientific">Mycolicibacterium conceptionense</name>
    <dbReference type="NCBI Taxonomy" id="451644"/>
    <lineage>
        <taxon>Bacteria</taxon>
        <taxon>Bacillati</taxon>
        <taxon>Actinomycetota</taxon>
        <taxon>Actinomycetes</taxon>
        <taxon>Mycobacteriales</taxon>
        <taxon>Mycobacteriaceae</taxon>
        <taxon>Mycolicibacterium</taxon>
    </lineage>
</organism>
<comment type="caution">
    <text evidence="4">The sequence shown here is derived from an EMBL/GenBank/DDBJ whole genome shotgun (WGS) entry which is preliminary data.</text>
</comment>
<sequence>MIDELRRVEEDAVYSSKGHFNAAERWKSLNFALGVPAAVMSGLAGASALSQFDHHNVVAGVLALVVAAVTAVITFLNPSEQSVTHKGFGNRYNALKNRCRVAANVDSRRMDVDELRQRLDELSAERDQLGADAPGIPRWAFTRARRGIEQGEAQYTIDQGGSSSGKDG</sequence>
<dbReference type="Proteomes" id="UP000037594">
    <property type="component" value="Unassembled WGS sequence"/>
</dbReference>
<evidence type="ECO:0000313" key="4">
    <source>
        <dbReference type="EMBL" id="KMV14769.1"/>
    </source>
</evidence>
<dbReference type="EMBL" id="LFOD01000040">
    <property type="protein sequence ID" value="KMV14769.1"/>
    <property type="molecule type" value="Genomic_DNA"/>
</dbReference>
<gene>
    <name evidence="4" type="ORF">ACT17_28630</name>
</gene>
<feature type="domain" description="SMODS and SLOG-associating 2TM effector" evidence="3">
    <location>
        <begin position="5"/>
        <end position="155"/>
    </location>
</feature>
<feature type="transmembrane region" description="Helical" evidence="2">
    <location>
        <begin position="55"/>
        <end position="76"/>
    </location>
</feature>
<dbReference type="PATRIC" id="fig|451644.5.peg.5869"/>
<proteinExistence type="predicted"/>
<evidence type="ECO:0000313" key="5">
    <source>
        <dbReference type="Proteomes" id="UP000037594"/>
    </source>
</evidence>
<keyword evidence="2" id="KW-1133">Transmembrane helix</keyword>
<keyword evidence="1" id="KW-0175">Coiled coil</keyword>
<name>A0A0J8WP17_9MYCO</name>
<evidence type="ECO:0000256" key="2">
    <source>
        <dbReference type="SAM" id="Phobius"/>
    </source>
</evidence>
<dbReference type="Pfam" id="PF18186">
    <property type="entry name" value="SLATT_4"/>
    <property type="match status" value="1"/>
</dbReference>
<dbReference type="AlphaFoldDB" id="A0A0J8WP17"/>
<feature type="transmembrane region" description="Helical" evidence="2">
    <location>
        <begin position="29"/>
        <end position="49"/>
    </location>
</feature>
<dbReference type="NCBIfam" id="NF033632">
    <property type="entry name" value="SLATT_4"/>
    <property type="match status" value="1"/>
</dbReference>
<evidence type="ECO:0000256" key="1">
    <source>
        <dbReference type="SAM" id="Coils"/>
    </source>
</evidence>
<protein>
    <recommendedName>
        <fullName evidence="3">SMODS and SLOG-associating 2TM effector domain-containing protein</fullName>
    </recommendedName>
</protein>
<dbReference type="InterPro" id="IPR040811">
    <property type="entry name" value="SLATT_4"/>
</dbReference>